<sequence length="267" mass="29420">MNCTTESNYLNSTMKKITLRLLLSLLLLFPGFSLLAQKRLVKVIYIGDSITFGAGLDDAATQAPPAKASAYLKAQRGIDSVEFSNQGHSGYTTVDFSPGGVSFNAAEKAVNSFSAKPGILIFSIMLGTNDSAIKGTHGAPVSHEAYYKNMKSIVDKLLNDFPQCKVVINLPLWYSPNTYNGAQYLQEGLDRLQSYFTPIKNLVNSYQNHQVFLGDTLAFTYFKTNYLTRLQHENGRQGTFYLHPNKDGAADLGAFWGKAIYGVIGKR</sequence>
<dbReference type="SUPFAM" id="SSF52266">
    <property type="entry name" value="SGNH hydrolase"/>
    <property type="match status" value="1"/>
</dbReference>
<dbReference type="Pfam" id="PF13472">
    <property type="entry name" value="Lipase_GDSL_2"/>
    <property type="match status" value="1"/>
</dbReference>
<evidence type="ECO:0000313" key="3">
    <source>
        <dbReference type="Proteomes" id="UP000199679"/>
    </source>
</evidence>
<dbReference type="InterPro" id="IPR051532">
    <property type="entry name" value="Ester_Hydrolysis_Enzymes"/>
</dbReference>
<keyword evidence="3" id="KW-1185">Reference proteome</keyword>
<evidence type="ECO:0000259" key="1">
    <source>
        <dbReference type="Pfam" id="PF13472"/>
    </source>
</evidence>
<dbReference type="AlphaFoldDB" id="A0A1H1U476"/>
<evidence type="ECO:0000313" key="2">
    <source>
        <dbReference type="EMBL" id="SDS67322.1"/>
    </source>
</evidence>
<protein>
    <submittedName>
        <fullName evidence="2">Lysophospholipase L1</fullName>
    </submittedName>
</protein>
<feature type="domain" description="SGNH hydrolase-type esterase" evidence="1">
    <location>
        <begin position="46"/>
        <end position="248"/>
    </location>
</feature>
<dbReference type="InterPro" id="IPR036514">
    <property type="entry name" value="SGNH_hydro_sf"/>
</dbReference>
<gene>
    <name evidence="2" type="ORF">SAMN05216490_1588</name>
</gene>
<reference evidence="2 3" key="1">
    <citation type="submission" date="2016-10" db="EMBL/GenBank/DDBJ databases">
        <authorList>
            <person name="de Groot N.N."/>
        </authorList>
    </citation>
    <scope>NUCLEOTIDE SEQUENCE [LARGE SCALE GENOMIC DNA]</scope>
    <source>
        <strain evidence="2 3">MP1X4</strain>
    </source>
</reference>
<dbReference type="EMBL" id="LT629740">
    <property type="protein sequence ID" value="SDS67322.1"/>
    <property type="molecule type" value="Genomic_DNA"/>
</dbReference>
<proteinExistence type="predicted"/>
<dbReference type="Gene3D" id="3.40.50.1110">
    <property type="entry name" value="SGNH hydrolase"/>
    <property type="match status" value="1"/>
</dbReference>
<dbReference type="InterPro" id="IPR013830">
    <property type="entry name" value="SGNH_hydro"/>
</dbReference>
<dbReference type="Proteomes" id="UP000199679">
    <property type="component" value="Chromosome I"/>
</dbReference>
<accession>A0A1H1U476</accession>
<name>A0A1H1U476_MUCMA</name>
<dbReference type="STRING" id="652787.SAMN05216490_1588"/>
<dbReference type="GO" id="GO:0016788">
    <property type="term" value="F:hydrolase activity, acting on ester bonds"/>
    <property type="evidence" value="ECO:0007669"/>
    <property type="project" value="UniProtKB-ARBA"/>
</dbReference>
<dbReference type="PANTHER" id="PTHR30383">
    <property type="entry name" value="THIOESTERASE 1/PROTEASE 1/LYSOPHOSPHOLIPASE L1"/>
    <property type="match status" value="1"/>
</dbReference>
<organism evidence="2 3">
    <name type="scientific">Mucilaginibacter mallensis</name>
    <dbReference type="NCBI Taxonomy" id="652787"/>
    <lineage>
        <taxon>Bacteria</taxon>
        <taxon>Pseudomonadati</taxon>
        <taxon>Bacteroidota</taxon>
        <taxon>Sphingobacteriia</taxon>
        <taxon>Sphingobacteriales</taxon>
        <taxon>Sphingobacteriaceae</taxon>
        <taxon>Mucilaginibacter</taxon>
    </lineage>
</organism>